<accession>A0A6J6JT55</accession>
<gene>
    <name evidence="1" type="ORF">UFOPK2086_00852</name>
</gene>
<organism evidence="1">
    <name type="scientific">freshwater metagenome</name>
    <dbReference type="NCBI Taxonomy" id="449393"/>
    <lineage>
        <taxon>unclassified sequences</taxon>
        <taxon>metagenomes</taxon>
        <taxon>ecological metagenomes</taxon>
    </lineage>
</organism>
<evidence type="ECO:0000313" key="1">
    <source>
        <dbReference type="EMBL" id="CAB4639434.1"/>
    </source>
</evidence>
<dbReference type="EMBL" id="CAEZVQ010000112">
    <property type="protein sequence ID" value="CAB4639434.1"/>
    <property type="molecule type" value="Genomic_DNA"/>
</dbReference>
<proteinExistence type="predicted"/>
<name>A0A6J6JT55_9ZZZZ</name>
<reference evidence="1" key="1">
    <citation type="submission" date="2020-05" db="EMBL/GenBank/DDBJ databases">
        <authorList>
            <person name="Chiriac C."/>
            <person name="Salcher M."/>
            <person name="Ghai R."/>
            <person name="Kavagutti S V."/>
        </authorList>
    </citation>
    <scope>NUCLEOTIDE SEQUENCE</scope>
</reference>
<dbReference type="AlphaFoldDB" id="A0A6J6JT55"/>
<protein>
    <submittedName>
        <fullName evidence="1">Unannotated protein</fullName>
    </submittedName>
</protein>
<sequence>MKNHFPEGYCPQREKVLDLSRSVLTGNHRFARHRRNHGRYMAKVERQISRDQLRRAASWMCICGGDAIIDCPRCYNDDMPTIRETCAGIRALKVMGVWDLYEGHADDLGQIFRWFIQRAEGMNHHEAEAYLRAMFLCSPFGHSVKTRHAFDHLFDEIATYRVNNYDPPMRFRTTVVENLCRISEEGSVAA</sequence>